<dbReference type="PANTHER" id="PTHR19271:SF16">
    <property type="entry name" value="CYTOCHROME B"/>
    <property type="match status" value="1"/>
</dbReference>
<dbReference type="GO" id="GO:0005886">
    <property type="term" value="C:plasma membrane"/>
    <property type="evidence" value="ECO:0007669"/>
    <property type="project" value="UniProtKB-SubCell"/>
</dbReference>
<feature type="transmembrane region" description="Helical" evidence="19">
    <location>
        <begin position="147"/>
        <end position="167"/>
    </location>
</feature>
<dbReference type="GO" id="GO:0046872">
    <property type="term" value="F:metal ion binding"/>
    <property type="evidence" value="ECO:0007669"/>
    <property type="project" value="UniProtKB-KW"/>
</dbReference>
<dbReference type="Proteomes" id="UP000669179">
    <property type="component" value="Unassembled WGS sequence"/>
</dbReference>
<sequence>MSEAAAPKAEAPKAVEGPLNFLDERLGSTGFFQRNVKKVFPDHWSFMLGEIALYSFIILLLTGTFLTLWFHPSMQETVYDGSYRQLNGVKMSEAYASALHISFDVRGGLLMRQIHHWAAILFMCSIMAHMLRVFFTGAYRKPREINWIIGIVMFTLGMLEGLFGYSLPDDLLSGTGLRITQGVLESIPVVGTYGYMFLFGGEFPEGMDGDLIPRLFTLHILLIPGIFLGLITAHMMIMWHQKHTAMPVKNQTNEQVYGYPFYPVFMAKTGAYFLFTFGAVALLGTFAQINPIWQFGPYDPGAISSGSQPDWYMGVLEGALRLMPGQGTEFNFWGHTLSLNVLIPATVPLGIIFTGAGVWPFLERWVTGDHRRHDVNDRPRNAPVRTGVGMAAVTFYGLLWLAGANDVLADKFHVSLFATTWFFRAAIFIGPIAAYIITKRICLGLQRKDADIVGHGVESGIIVATPDGRFYERHEPAREEEKIKILSKENARPEAPETDANGIPAPGTKGPIGHLRSRLGRAWTIDDIPVEEHEDGHGHGNGHEGHELEAGSGNGSSSSSKELSH</sequence>
<keyword evidence="9 19" id="KW-0812">Transmembrane</keyword>
<dbReference type="PANTHER" id="PTHR19271">
    <property type="entry name" value="CYTOCHROME B"/>
    <property type="match status" value="1"/>
</dbReference>
<dbReference type="GO" id="GO:0008121">
    <property type="term" value="F:quinol-cytochrome-c reductase activity"/>
    <property type="evidence" value="ECO:0007669"/>
    <property type="project" value="UniProtKB-EC"/>
</dbReference>
<evidence type="ECO:0000259" key="20">
    <source>
        <dbReference type="PROSITE" id="PS51002"/>
    </source>
</evidence>
<dbReference type="InterPro" id="IPR027387">
    <property type="entry name" value="Cytb/b6-like_sf"/>
</dbReference>
<evidence type="ECO:0000256" key="5">
    <source>
        <dbReference type="ARBA" id="ARBA00022448"/>
    </source>
</evidence>
<feature type="domain" description="Cytochrome b/b6 N-terminal region profile" evidence="20">
    <location>
        <begin position="18"/>
        <end position="247"/>
    </location>
</feature>
<keyword evidence="13 19" id="KW-1133">Transmembrane helix</keyword>
<evidence type="ECO:0000256" key="19">
    <source>
        <dbReference type="SAM" id="Phobius"/>
    </source>
</evidence>
<keyword evidence="11" id="KW-1278">Translocase</keyword>
<evidence type="ECO:0000256" key="13">
    <source>
        <dbReference type="ARBA" id="ARBA00022989"/>
    </source>
</evidence>
<dbReference type="EC" id="7.1.1.8" evidence="3"/>
<evidence type="ECO:0000256" key="8">
    <source>
        <dbReference type="ARBA" id="ARBA00022660"/>
    </source>
</evidence>
<accession>A0A939T700</accession>
<protein>
    <recommendedName>
        <fullName evidence="4">Cytochrome bc1 complex cytochrome b subunit</fullName>
        <ecNumber evidence="3">7.1.1.8</ecNumber>
    </recommendedName>
    <alternativeName>
        <fullName evidence="17">Cytochrome bc1 reductase complex subunit QcrB</fullName>
    </alternativeName>
</protein>
<organism evidence="21 22">
    <name type="scientific">Actinomadura barringtoniae</name>
    <dbReference type="NCBI Taxonomy" id="1427535"/>
    <lineage>
        <taxon>Bacteria</taxon>
        <taxon>Bacillati</taxon>
        <taxon>Actinomycetota</taxon>
        <taxon>Actinomycetes</taxon>
        <taxon>Streptosporangiales</taxon>
        <taxon>Thermomonosporaceae</taxon>
        <taxon>Actinomadura</taxon>
    </lineage>
</organism>
<dbReference type="AlphaFoldDB" id="A0A939T700"/>
<comment type="subcellular location">
    <subcellularLocation>
        <location evidence="2">Cell membrane</location>
        <topology evidence="2">Multi-pass membrane protein</topology>
    </subcellularLocation>
</comment>
<evidence type="ECO:0000313" key="21">
    <source>
        <dbReference type="EMBL" id="MBO2452558.1"/>
    </source>
</evidence>
<keyword evidence="14" id="KW-0408">Iron</keyword>
<feature type="region of interest" description="Disordered" evidence="18">
    <location>
        <begin position="488"/>
        <end position="565"/>
    </location>
</feature>
<reference evidence="21" key="1">
    <citation type="submission" date="2021-03" db="EMBL/GenBank/DDBJ databases">
        <authorList>
            <person name="Kanchanasin P."/>
            <person name="Saeng-In P."/>
            <person name="Phongsopitanun W."/>
            <person name="Yuki M."/>
            <person name="Kudo T."/>
            <person name="Ohkuma M."/>
            <person name="Tanasupawat S."/>
        </authorList>
    </citation>
    <scope>NUCLEOTIDE SEQUENCE</scope>
    <source>
        <strain evidence="21">GKU 128</strain>
    </source>
</reference>
<dbReference type="PROSITE" id="PS51002">
    <property type="entry name" value="CYTB_NTER"/>
    <property type="match status" value="1"/>
</dbReference>
<evidence type="ECO:0000256" key="1">
    <source>
        <dbReference type="ARBA" id="ARBA00001971"/>
    </source>
</evidence>
<dbReference type="SUPFAM" id="SSF81342">
    <property type="entry name" value="Transmembrane di-heme cytochromes"/>
    <property type="match status" value="1"/>
</dbReference>
<proteinExistence type="predicted"/>
<dbReference type="Pfam" id="PF13631">
    <property type="entry name" value="Cytochrom_B_N_2"/>
    <property type="match status" value="1"/>
</dbReference>
<keyword evidence="8" id="KW-0679">Respiratory chain</keyword>
<dbReference type="InterPro" id="IPR036150">
    <property type="entry name" value="Cyt_b/b6_C_sf"/>
</dbReference>
<feature type="transmembrane region" description="Helical" evidence="19">
    <location>
        <begin position="382"/>
        <end position="401"/>
    </location>
</feature>
<dbReference type="EMBL" id="JAGEOJ010000016">
    <property type="protein sequence ID" value="MBO2452558.1"/>
    <property type="molecule type" value="Genomic_DNA"/>
</dbReference>
<feature type="transmembrane region" description="Helical" evidence="19">
    <location>
        <begin position="51"/>
        <end position="70"/>
    </location>
</feature>
<evidence type="ECO:0000256" key="17">
    <source>
        <dbReference type="ARBA" id="ARBA00029568"/>
    </source>
</evidence>
<evidence type="ECO:0000256" key="18">
    <source>
        <dbReference type="SAM" id="MobiDB-lite"/>
    </source>
</evidence>
<dbReference type="FunFam" id="1.20.810.10:FF:000007">
    <property type="entry name" value="Ubiquinol-cytochrome C reductase B subunit"/>
    <property type="match status" value="1"/>
</dbReference>
<dbReference type="GO" id="GO:0022904">
    <property type="term" value="P:respiratory electron transport chain"/>
    <property type="evidence" value="ECO:0007669"/>
    <property type="project" value="InterPro"/>
</dbReference>
<evidence type="ECO:0000256" key="15">
    <source>
        <dbReference type="ARBA" id="ARBA00023136"/>
    </source>
</evidence>
<dbReference type="Gene3D" id="1.20.810.10">
    <property type="entry name" value="Cytochrome Bc1 Complex, Chain C"/>
    <property type="match status" value="1"/>
</dbReference>
<evidence type="ECO:0000256" key="7">
    <source>
        <dbReference type="ARBA" id="ARBA00022617"/>
    </source>
</evidence>
<evidence type="ECO:0000256" key="6">
    <source>
        <dbReference type="ARBA" id="ARBA00022475"/>
    </source>
</evidence>
<dbReference type="RefSeq" id="WP_208260567.1">
    <property type="nucleotide sequence ID" value="NZ_JAGEOJ010000016.1"/>
</dbReference>
<feature type="transmembrane region" description="Helical" evidence="19">
    <location>
        <begin position="216"/>
        <end position="239"/>
    </location>
</feature>
<keyword evidence="12" id="KW-0249">Electron transport</keyword>
<dbReference type="InterPro" id="IPR005797">
    <property type="entry name" value="Cyt_b/b6_N"/>
</dbReference>
<evidence type="ECO:0000256" key="10">
    <source>
        <dbReference type="ARBA" id="ARBA00022723"/>
    </source>
</evidence>
<keyword evidence="22" id="KW-1185">Reference proteome</keyword>
<feature type="compositionally biased region" description="Low complexity" evidence="18">
    <location>
        <begin position="555"/>
        <end position="565"/>
    </location>
</feature>
<keyword evidence="15 19" id="KW-0472">Membrane</keyword>
<feature type="transmembrane region" description="Helical" evidence="19">
    <location>
        <begin position="114"/>
        <end position="135"/>
    </location>
</feature>
<comment type="catalytic activity">
    <reaction evidence="16">
        <text>a quinol + 2 Fe(III)-[cytochrome c](out) = a quinone + 2 Fe(II)-[cytochrome c](out) + 2 H(+)(out)</text>
        <dbReference type="Rhea" id="RHEA:11484"/>
        <dbReference type="Rhea" id="RHEA-COMP:10350"/>
        <dbReference type="Rhea" id="RHEA-COMP:14399"/>
        <dbReference type="ChEBI" id="CHEBI:15378"/>
        <dbReference type="ChEBI" id="CHEBI:24646"/>
        <dbReference type="ChEBI" id="CHEBI:29033"/>
        <dbReference type="ChEBI" id="CHEBI:29034"/>
        <dbReference type="ChEBI" id="CHEBI:132124"/>
        <dbReference type="EC" id="7.1.1.8"/>
    </reaction>
</comment>
<dbReference type="InterPro" id="IPR016174">
    <property type="entry name" value="Di-haem_cyt_TM"/>
</dbReference>
<feature type="transmembrane region" description="Helical" evidence="19">
    <location>
        <begin position="341"/>
        <end position="362"/>
    </location>
</feature>
<feature type="transmembrane region" description="Helical" evidence="19">
    <location>
        <begin position="271"/>
        <end position="289"/>
    </location>
</feature>
<dbReference type="GO" id="GO:0016491">
    <property type="term" value="F:oxidoreductase activity"/>
    <property type="evidence" value="ECO:0007669"/>
    <property type="project" value="InterPro"/>
</dbReference>
<dbReference type="SUPFAM" id="SSF81648">
    <property type="entry name" value="a domain/subunit of cytochrome bc1 complex (Ubiquinol-cytochrome c reductase)"/>
    <property type="match status" value="1"/>
</dbReference>
<evidence type="ECO:0000256" key="4">
    <source>
        <dbReference type="ARBA" id="ARBA00016116"/>
    </source>
</evidence>
<evidence type="ECO:0000256" key="3">
    <source>
        <dbReference type="ARBA" id="ARBA00012951"/>
    </source>
</evidence>
<evidence type="ECO:0000256" key="12">
    <source>
        <dbReference type="ARBA" id="ARBA00022982"/>
    </source>
</evidence>
<keyword evidence="5" id="KW-0813">Transport</keyword>
<evidence type="ECO:0000256" key="11">
    <source>
        <dbReference type="ARBA" id="ARBA00022967"/>
    </source>
</evidence>
<evidence type="ECO:0000313" key="22">
    <source>
        <dbReference type="Proteomes" id="UP000669179"/>
    </source>
</evidence>
<feature type="transmembrane region" description="Helical" evidence="19">
    <location>
        <begin position="421"/>
        <end position="438"/>
    </location>
</feature>
<gene>
    <name evidence="21" type="ORF">J4573_36085</name>
</gene>
<keyword evidence="7" id="KW-0349">Heme</keyword>
<comment type="caution">
    <text evidence="21">The sequence shown here is derived from an EMBL/GenBank/DDBJ whole genome shotgun (WGS) entry which is preliminary data.</text>
</comment>
<comment type="cofactor">
    <cofactor evidence="1">
        <name>heme</name>
        <dbReference type="ChEBI" id="CHEBI:30413"/>
    </cofactor>
</comment>
<evidence type="ECO:0000256" key="16">
    <source>
        <dbReference type="ARBA" id="ARBA00029351"/>
    </source>
</evidence>
<keyword evidence="10" id="KW-0479">Metal-binding</keyword>
<evidence type="ECO:0000256" key="14">
    <source>
        <dbReference type="ARBA" id="ARBA00023004"/>
    </source>
</evidence>
<name>A0A939T700_9ACTN</name>
<evidence type="ECO:0000256" key="9">
    <source>
        <dbReference type="ARBA" id="ARBA00022692"/>
    </source>
</evidence>
<evidence type="ECO:0000256" key="2">
    <source>
        <dbReference type="ARBA" id="ARBA00004651"/>
    </source>
</evidence>
<feature type="compositionally biased region" description="Basic and acidic residues" evidence="18">
    <location>
        <begin position="530"/>
        <end position="549"/>
    </location>
</feature>
<keyword evidence="6" id="KW-1003">Cell membrane</keyword>